<dbReference type="EMBL" id="AAYH02000039">
    <property type="protein sequence ID" value="EDO55060.1"/>
    <property type="molecule type" value="Genomic_DNA"/>
</dbReference>
<accession>A0ABC9NE60</accession>
<sequence>MKNAQVEGFCANISWLYICKKGNKTGNLSTFPFPFPLYFCSVWMRSA</sequence>
<name>A0ABC9NE60_BACUC</name>
<keyword evidence="2" id="KW-1185">Reference proteome</keyword>
<evidence type="ECO:0000313" key="1">
    <source>
        <dbReference type="EMBL" id="EDO55060.1"/>
    </source>
</evidence>
<comment type="caution">
    <text evidence="1">The sequence shown here is derived from an EMBL/GenBank/DDBJ whole genome shotgun (WGS) entry which is preliminary data.</text>
</comment>
<reference evidence="1" key="2">
    <citation type="submission" date="2013-11" db="EMBL/GenBank/DDBJ databases">
        <title>Draft genome sequence of Bacteroides uniformis (ATCC 8492).</title>
        <authorList>
            <person name="Sudarsanam P."/>
            <person name="Ley R."/>
            <person name="Guruge J."/>
            <person name="Turnbaugh P.J."/>
            <person name="Mahowald M."/>
            <person name="Liep D."/>
            <person name="Gordon J."/>
        </authorList>
    </citation>
    <scope>NUCLEOTIDE SEQUENCE</scope>
    <source>
        <strain evidence="1">ATCC 8492</strain>
    </source>
</reference>
<protein>
    <submittedName>
        <fullName evidence="1">Uncharacterized protein</fullName>
    </submittedName>
</protein>
<gene>
    <name evidence="1" type="ORF">BACUNI_01148</name>
</gene>
<evidence type="ECO:0000313" key="2">
    <source>
        <dbReference type="Proteomes" id="UP000004110"/>
    </source>
</evidence>
<proteinExistence type="predicted"/>
<dbReference type="Proteomes" id="UP000004110">
    <property type="component" value="Unassembled WGS sequence"/>
</dbReference>
<reference evidence="1" key="1">
    <citation type="submission" date="2007-06" db="EMBL/GenBank/DDBJ databases">
        <authorList>
            <person name="Fulton L."/>
            <person name="Clifton S."/>
            <person name="Fulton B."/>
            <person name="Xu J."/>
            <person name="Minx P."/>
            <person name="Pepin K.H."/>
            <person name="Johnson M."/>
            <person name="Thiruvilangam P."/>
            <person name="Bhonagiri V."/>
            <person name="Nash W.E."/>
            <person name="Mardis E.R."/>
            <person name="Wilson R.K."/>
        </authorList>
    </citation>
    <scope>NUCLEOTIDE SEQUENCE [LARGE SCALE GENOMIC DNA]</scope>
    <source>
        <strain evidence="1">ATCC 8492</strain>
    </source>
</reference>
<dbReference type="AlphaFoldDB" id="A0ABC9NE60"/>
<organism evidence="1 2">
    <name type="scientific">Bacteroides uniformis (strain ATCC 8492 / DSM 6597 / CCUG 4942 / CIP 103695 / JCM 5828 / KCTC 5204 / NCTC 13054 / VPI 0061)</name>
    <dbReference type="NCBI Taxonomy" id="411479"/>
    <lineage>
        <taxon>Bacteria</taxon>
        <taxon>Pseudomonadati</taxon>
        <taxon>Bacteroidota</taxon>
        <taxon>Bacteroidia</taxon>
        <taxon>Bacteroidales</taxon>
        <taxon>Bacteroidaceae</taxon>
        <taxon>Bacteroides</taxon>
    </lineage>
</organism>